<proteinExistence type="predicted"/>
<name>A0A1G6RUQ1_9BACT</name>
<keyword evidence="2" id="KW-1185">Reference proteome</keyword>
<dbReference type="RefSeq" id="WP_092129819.1">
    <property type="nucleotide sequence ID" value="NZ_FMYU01000022.1"/>
</dbReference>
<evidence type="ECO:0000313" key="2">
    <source>
        <dbReference type="Proteomes" id="UP000199411"/>
    </source>
</evidence>
<dbReference type="OrthoDB" id="9553516at2"/>
<organism evidence="1 2">
    <name type="scientific">Desulfurella multipotens</name>
    <dbReference type="NCBI Taxonomy" id="79269"/>
    <lineage>
        <taxon>Bacteria</taxon>
        <taxon>Pseudomonadati</taxon>
        <taxon>Campylobacterota</taxon>
        <taxon>Desulfurellia</taxon>
        <taxon>Desulfurellales</taxon>
        <taxon>Desulfurellaceae</taxon>
        <taxon>Desulfurella</taxon>
    </lineage>
</organism>
<dbReference type="AlphaFoldDB" id="A0A1G6RUQ1"/>
<dbReference type="Proteomes" id="UP000199411">
    <property type="component" value="Unassembled WGS sequence"/>
</dbReference>
<dbReference type="EMBL" id="FMYU01000022">
    <property type="protein sequence ID" value="SDD08171.1"/>
    <property type="molecule type" value="Genomic_DNA"/>
</dbReference>
<protein>
    <submittedName>
        <fullName evidence="1">Uncharacterized protein</fullName>
    </submittedName>
</protein>
<sequence>MKSKLIFLAIATVFFVFSYNLSYAQSCFWHGRWVPLQHISNVTVEGFRDARLVGQCKLNAPSYTINGEMINVWEAPNEYPGQLLVHNGDQGPQPTYQTWIMQTSAPAPGPTCTWQGQEVPLQHISNVTVEGFSDAQLVGQCQLHAPSYCINGEYVNVWKAPNEYPGKLLVHNGDQGPQCTYQTWIMQ</sequence>
<gene>
    <name evidence="1" type="ORF">SAMN05660835_01857</name>
</gene>
<accession>A0A1G6RUQ1</accession>
<evidence type="ECO:0000313" key="1">
    <source>
        <dbReference type="EMBL" id="SDD08171.1"/>
    </source>
</evidence>
<reference evidence="2" key="1">
    <citation type="submission" date="2016-10" db="EMBL/GenBank/DDBJ databases">
        <authorList>
            <person name="Varghese N."/>
            <person name="Submissions S."/>
        </authorList>
    </citation>
    <scope>NUCLEOTIDE SEQUENCE [LARGE SCALE GENOMIC DNA]</scope>
    <source>
        <strain evidence="2">DSM 8415</strain>
    </source>
</reference>